<comment type="caution">
    <text evidence="1">The sequence shown here is derived from an EMBL/GenBank/DDBJ whole genome shotgun (WGS) entry which is preliminary data.</text>
</comment>
<reference evidence="1" key="1">
    <citation type="journal article" date="2015" name="Nature">
        <title>Complex archaea that bridge the gap between prokaryotes and eukaryotes.</title>
        <authorList>
            <person name="Spang A."/>
            <person name="Saw J.H."/>
            <person name="Jorgensen S.L."/>
            <person name="Zaremba-Niedzwiedzka K."/>
            <person name="Martijn J."/>
            <person name="Lind A.E."/>
            <person name="van Eijk R."/>
            <person name="Schleper C."/>
            <person name="Guy L."/>
            <person name="Ettema T.J."/>
        </authorList>
    </citation>
    <scope>NUCLEOTIDE SEQUENCE</scope>
</reference>
<gene>
    <name evidence="1" type="ORF">LCGC14_1713230</name>
</gene>
<sequence>MKKLFLIGLSALLFIGVNGQDPATLPSIGNAWSGRTVGRLNKTVERARDLSIVPYAALAFSDTSLAVSADSGVWGTITNSKDTLFSLKSSSNVTATGDTIVMQYLGGYDVNANVSFLLDTASTYEFALFKNDSVLVSPKPEVRADSGVIVNMSLDWHITVGTVGDHYRLKLRNMSDDNDPTIISCSWVTIRRYWDRE</sequence>
<accession>A0A0F9KEJ6</accession>
<name>A0A0F9KEJ6_9ZZZZ</name>
<protein>
    <submittedName>
        <fullName evidence="1">Uncharacterized protein</fullName>
    </submittedName>
</protein>
<organism evidence="1">
    <name type="scientific">marine sediment metagenome</name>
    <dbReference type="NCBI Taxonomy" id="412755"/>
    <lineage>
        <taxon>unclassified sequences</taxon>
        <taxon>metagenomes</taxon>
        <taxon>ecological metagenomes</taxon>
    </lineage>
</organism>
<proteinExistence type="predicted"/>
<evidence type="ECO:0000313" key="1">
    <source>
        <dbReference type="EMBL" id="KKM13730.1"/>
    </source>
</evidence>
<dbReference type="EMBL" id="LAZR01015312">
    <property type="protein sequence ID" value="KKM13730.1"/>
    <property type="molecule type" value="Genomic_DNA"/>
</dbReference>
<dbReference type="AlphaFoldDB" id="A0A0F9KEJ6"/>